<feature type="domain" description="Transcription regulator AsnC/Lrp ligand binding" evidence="1">
    <location>
        <begin position="7"/>
        <end position="75"/>
    </location>
</feature>
<organism evidence="2">
    <name type="scientific">mine drainage metagenome</name>
    <dbReference type="NCBI Taxonomy" id="410659"/>
    <lineage>
        <taxon>unclassified sequences</taxon>
        <taxon>metagenomes</taxon>
        <taxon>ecological metagenomes</taxon>
    </lineage>
</organism>
<dbReference type="Gene3D" id="3.30.70.920">
    <property type="match status" value="1"/>
</dbReference>
<evidence type="ECO:0000313" key="2">
    <source>
        <dbReference type="EMBL" id="EQD48329.1"/>
    </source>
</evidence>
<evidence type="ECO:0000259" key="1">
    <source>
        <dbReference type="Pfam" id="PF01037"/>
    </source>
</evidence>
<dbReference type="InterPro" id="IPR011008">
    <property type="entry name" value="Dimeric_a/b-barrel"/>
</dbReference>
<dbReference type="SUPFAM" id="SSF54909">
    <property type="entry name" value="Dimeric alpha+beta barrel"/>
    <property type="match status" value="1"/>
</dbReference>
<sequence length="78" mass="8157">MTTSTYILIQTTAGKAAEVAKQAKNISGVISAEVVTGPYDIIIKAQGSSLDKLGKMVVSRIQVLDGIAHTLTCPIVNL</sequence>
<protein>
    <submittedName>
        <fullName evidence="2">AsnC family transcriptional regulator</fullName>
    </submittedName>
</protein>
<name>T1B5U7_9ZZZZ</name>
<reference evidence="2" key="1">
    <citation type="submission" date="2013-08" db="EMBL/GenBank/DDBJ databases">
        <authorList>
            <person name="Mendez C."/>
            <person name="Richter M."/>
            <person name="Ferrer M."/>
            <person name="Sanchez J."/>
        </authorList>
    </citation>
    <scope>NUCLEOTIDE SEQUENCE</scope>
</reference>
<proteinExistence type="predicted"/>
<dbReference type="AlphaFoldDB" id="T1B5U7"/>
<dbReference type="InterPro" id="IPR019887">
    <property type="entry name" value="Tscrpt_reg_AsnC/Lrp_C"/>
</dbReference>
<accession>T1B5U7</accession>
<gene>
    <name evidence="2" type="ORF">B1B_12083</name>
</gene>
<dbReference type="Pfam" id="PF01037">
    <property type="entry name" value="AsnC_trans_reg"/>
    <property type="match status" value="1"/>
</dbReference>
<dbReference type="EMBL" id="AUZY01007888">
    <property type="protein sequence ID" value="EQD48329.1"/>
    <property type="molecule type" value="Genomic_DNA"/>
</dbReference>
<reference evidence="2" key="2">
    <citation type="journal article" date="2014" name="ISME J.">
        <title>Microbial stratification in low pH oxic and suboxic macroscopic growths along an acid mine drainage.</title>
        <authorList>
            <person name="Mendez-Garcia C."/>
            <person name="Mesa V."/>
            <person name="Sprenger R.R."/>
            <person name="Richter M."/>
            <person name="Diez M.S."/>
            <person name="Solano J."/>
            <person name="Bargiela R."/>
            <person name="Golyshina O.V."/>
            <person name="Manteca A."/>
            <person name="Ramos J.L."/>
            <person name="Gallego J.R."/>
            <person name="Llorente I."/>
            <person name="Martins Dos Santos V.A."/>
            <person name="Jensen O.N."/>
            <person name="Pelaez A.I."/>
            <person name="Sanchez J."/>
            <person name="Ferrer M."/>
        </authorList>
    </citation>
    <scope>NUCLEOTIDE SEQUENCE</scope>
</reference>
<comment type="caution">
    <text evidence="2">The sequence shown here is derived from an EMBL/GenBank/DDBJ whole genome shotgun (WGS) entry which is preliminary data.</text>
</comment>